<dbReference type="InterPro" id="IPR027417">
    <property type="entry name" value="P-loop_NTPase"/>
</dbReference>
<dbReference type="InterPro" id="IPR003439">
    <property type="entry name" value="ABC_transporter-like_ATP-bd"/>
</dbReference>
<sequence length="671" mass="73520">MTIGETIAFFTTTAGVHKAVKDLARAFFSFQTTSGSLKSVASLLQDNQVSFPKATRIVSGDVKVKHVSLTFDPPETVDEIDEAGSDGASDKPSKAAKGVTVLRDISVTIPSGQKVAVVGRPGCGKTSFLQCLVRVQIPSTGEISIGNHHINTVDISASISTMTQDTQSTLFDASVYTNIAVGDEDDTEAFTREQVTDIATKLGILGTPQSQWMLPQGLDTNCSRLSNALRQKIRLARTMIRERSILVLDEPLSAQDVEQKANFKEILKSMQWDKTEIDPNTAEYYSVRMPSTVIMATKDMKLLPYFDTVIYMDRGQIMETGSLEDLNSSRGPFSMYSSNKDAIRMNSAGIASISPDHLRLSSWVLNDANLEDLVKLADKFINRRVAADDVVYQEGEPATTYYIVAEGMVSFRDQDKDHQIRQRSVCSSGSLDEKPLYAHLTNSTLDDFYRSTAFAEEDTIMLALSQDDFMSVIYESPELAKAVARGVEKVESALSPEGLQQSLWPLATIPRHHLEAFGVSLPIEVLPPNTELMPRPGCPLECAYIIVKGQVVGQKPKLQPASQRRRPHRRAKPSANKEAQTELQRLTALPGLAEMEHAKEGAPDKSELSTHMLYSGDCIGMSLVENPISPSFQVQCHKAPAAASGANTDLGGEAHGDCVMKEHLLPAWHRV</sequence>
<dbReference type="InterPro" id="IPR018490">
    <property type="entry name" value="cNMP-bd_dom_sf"/>
</dbReference>
<dbReference type="GO" id="GO:0016887">
    <property type="term" value="F:ATP hydrolysis activity"/>
    <property type="evidence" value="ECO:0007669"/>
    <property type="project" value="InterPro"/>
</dbReference>
<proteinExistence type="inferred from homology"/>
<comment type="caution">
    <text evidence="7">The sequence shown here is derived from an EMBL/GenBank/DDBJ whole genome shotgun (WGS) entry which is preliminary data.</text>
</comment>
<feature type="domain" description="ABC transporter" evidence="6">
    <location>
        <begin position="62"/>
        <end position="339"/>
    </location>
</feature>
<dbReference type="InterPro" id="IPR039421">
    <property type="entry name" value="Type_1_exporter"/>
</dbReference>
<feature type="region of interest" description="Disordered" evidence="4">
    <location>
        <begin position="75"/>
        <end position="95"/>
    </location>
</feature>
<feature type="domain" description="Cyclic nucleotide-binding" evidence="5">
    <location>
        <begin position="364"/>
        <end position="481"/>
    </location>
</feature>
<evidence type="ECO:0000259" key="6">
    <source>
        <dbReference type="PROSITE" id="PS50893"/>
    </source>
</evidence>
<dbReference type="InterPro" id="IPR003593">
    <property type="entry name" value="AAA+_ATPase"/>
</dbReference>
<reference evidence="7 8" key="1">
    <citation type="journal article" date="2015" name="Genome Biol. Evol.">
        <title>Comparative Genomics of a Bacterivorous Green Alga Reveals Evolutionary Causalities and Consequences of Phago-Mixotrophic Mode of Nutrition.</title>
        <authorList>
            <person name="Burns J.A."/>
            <person name="Paasch A."/>
            <person name="Narechania A."/>
            <person name="Kim E."/>
        </authorList>
    </citation>
    <scope>NUCLEOTIDE SEQUENCE [LARGE SCALE GENOMIC DNA]</scope>
    <source>
        <strain evidence="7 8">PLY_AMNH</strain>
    </source>
</reference>
<dbReference type="Gene3D" id="2.60.120.10">
    <property type="entry name" value="Jelly Rolls"/>
    <property type="match status" value="1"/>
</dbReference>
<dbReference type="AlphaFoldDB" id="A0AAE0KSE5"/>
<evidence type="ECO:0000256" key="3">
    <source>
        <dbReference type="ARBA" id="ARBA00024363"/>
    </source>
</evidence>
<dbReference type="GO" id="GO:0042626">
    <property type="term" value="F:ATPase-coupled transmembrane transporter activity"/>
    <property type="evidence" value="ECO:0007669"/>
    <property type="project" value="TreeGrafter"/>
</dbReference>
<dbReference type="Pfam" id="PF00005">
    <property type="entry name" value="ABC_tran"/>
    <property type="match status" value="1"/>
</dbReference>
<dbReference type="SUPFAM" id="SSF52540">
    <property type="entry name" value="P-loop containing nucleoside triphosphate hydrolases"/>
    <property type="match status" value="1"/>
</dbReference>
<dbReference type="SMART" id="SM00100">
    <property type="entry name" value="cNMP"/>
    <property type="match status" value="1"/>
</dbReference>
<dbReference type="Gene3D" id="3.40.50.300">
    <property type="entry name" value="P-loop containing nucleotide triphosphate hydrolases"/>
    <property type="match status" value="1"/>
</dbReference>
<dbReference type="SUPFAM" id="SSF51206">
    <property type="entry name" value="cAMP-binding domain-like"/>
    <property type="match status" value="1"/>
</dbReference>
<dbReference type="InterPro" id="IPR014710">
    <property type="entry name" value="RmlC-like_jellyroll"/>
</dbReference>
<comment type="similarity">
    <text evidence="3">Belongs to the ABC transporter superfamily. ABCB family. Heavy Metal importer (TC 3.A.1.210) subfamily.</text>
</comment>
<dbReference type="GO" id="GO:0005524">
    <property type="term" value="F:ATP binding"/>
    <property type="evidence" value="ECO:0007669"/>
    <property type="project" value="UniProtKB-KW"/>
</dbReference>
<keyword evidence="2" id="KW-0067">ATP-binding</keyword>
<evidence type="ECO:0000313" key="8">
    <source>
        <dbReference type="Proteomes" id="UP001190700"/>
    </source>
</evidence>
<dbReference type="PROSITE" id="PS50042">
    <property type="entry name" value="CNMP_BINDING_3"/>
    <property type="match status" value="1"/>
</dbReference>
<accession>A0AAE0KSE5</accession>
<dbReference type="PROSITE" id="PS50893">
    <property type="entry name" value="ABC_TRANSPORTER_2"/>
    <property type="match status" value="1"/>
</dbReference>
<gene>
    <name evidence="7" type="ORF">CYMTET_32258</name>
</gene>
<name>A0AAE0KSE5_9CHLO</name>
<evidence type="ECO:0000313" key="7">
    <source>
        <dbReference type="EMBL" id="KAK3258709.1"/>
    </source>
</evidence>
<dbReference type="CDD" id="cd00038">
    <property type="entry name" value="CAP_ED"/>
    <property type="match status" value="1"/>
</dbReference>
<dbReference type="Proteomes" id="UP001190700">
    <property type="component" value="Unassembled WGS sequence"/>
</dbReference>
<organism evidence="7 8">
    <name type="scientific">Cymbomonas tetramitiformis</name>
    <dbReference type="NCBI Taxonomy" id="36881"/>
    <lineage>
        <taxon>Eukaryota</taxon>
        <taxon>Viridiplantae</taxon>
        <taxon>Chlorophyta</taxon>
        <taxon>Pyramimonadophyceae</taxon>
        <taxon>Pyramimonadales</taxon>
        <taxon>Pyramimonadaceae</taxon>
        <taxon>Cymbomonas</taxon>
    </lineage>
</organism>
<feature type="compositionally biased region" description="Acidic residues" evidence="4">
    <location>
        <begin position="75"/>
        <end position="84"/>
    </location>
</feature>
<keyword evidence="1" id="KW-0547">Nucleotide-binding</keyword>
<dbReference type="EMBL" id="LGRX02019317">
    <property type="protein sequence ID" value="KAK3258709.1"/>
    <property type="molecule type" value="Genomic_DNA"/>
</dbReference>
<keyword evidence="8" id="KW-1185">Reference proteome</keyword>
<evidence type="ECO:0000256" key="1">
    <source>
        <dbReference type="ARBA" id="ARBA00022741"/>
    </source>
</evidence>
<protein>
    <recommendedName>
        <fullName evidence="9">Cyclic nucleotide-binding domain-containing protein</fullName>
    </recommendedName>
</protein>
<dbReference type="InterPro" id="IPR000595">
    <property type="entry name" value="cNMP-bd_dom"/>
</dbReference>
<dbReference type="SMART" id="SM00382">
    <property type="entry name" value="AAA"/>
    <property type="match status" value="1"/>
</dbReference>
<evidence type="ECO:0000256" key="2">
    <source>
        <dbReference type="ARBA" id="ARBA00022840"/>
    </source>
</evidence>
<dbReference type="PANTHER" id="PTHR24221">
    <property type="entry name" value="ATP-BINDING CASSETTE SUB-FAMILY B"/>
    <property type="match status" value="1"/>
</dbReference>
<dbReference type="PANTHER" id="PTHR24221:SF654">
    <property type="entry name" value="ATP-BINDING CASSETTE SUB-FAMILY B MEMBER 6"/>
    <property type="match status" value="1"/>
</dbReference>
<evidence type="ECO:0000259" key="5">
    <source>
        <dbReference type="PROSITE" id="PS50042"/>
    </source>
</evidence>
<evidence type="ECO:0000256" key="4">
    <source>
        <dbReference type="SAM" id="MobiDB-lite"/>
    </source>
</evidence>
<evidence type="ECO:0008006" key="9">
    <source>
        <dbReference type="Google" id="ProtNLM"/>
    </source>
</evidence>
<feature type="compositionally biased region" description="Basic residues" evidence="4">
    <location>
        <begin position="563"/>
        <end position="572"/>
    </location>
</feature>
<dbReference type="Pfam" id="PF00027">
    <property type="entry name" value="cNMP_binding"/>
    <property type="match status" value="1"/>
</dbReference>
<feature type="region of interest" description="Disordered" evidence="4">
    <location>
        <begin position="555"/>
        <end position="581"/>
    </location>
</feature>